<keyword evidence="3" id="KW-1185">Reference proteome</keyword>
<dbReference type="EMBL" id="CAJPEV010000107">
    <property type="protein sequence ID" value="CAG0880682.1"/>
    <property type="molecule type" value="Genomic_DNA"/>
</dbReference>
<keyword evidence="1" id="KW-0808">Transferase</keyword>
<dbReference type="Pfam" id="PF00201">
    <property type="entry name" value="UDPGT"/>
    <property type="match status" value="1"/>
</dbReference>
<dbReference type="EMBL" id="LR899624">
    <property type="protein sequence ID" value="CAD7241190.1"/>
    <property type="molecule type" value="Genomic_DNA"/>
</dbReference>
<name>A0A7R8X211_9CRUS</name>
<dbReference type="Gene3D" id="3.40.50.2000">
    <property type="entry name" value="Glycogen Phosphorylase B"/>
    <property type="match status" value="1"/>
</dbReference>
<evidence type="ECO:0000313" key="3">
    <source>
        <dbReference type="Proteomes" id="UP000677054"/>
    </source>
</evidence>
<evidence type="ECO:0000313" key="2">
    <source>
        <dbReference type="EMBL" id="CAD7241190.1"/>
    </source>
</evidence>
<dbReference type="InterPro" id="IPR002213">
    <property type="entry name" value="UDP_glucos_trans"/>
</dbReference>
<sequence length="83" mass="9080">MRNCRCVSPGKGRDLQGNMGFEPWLSMMDVLGHPKTRVFISRCGGGSVMESLYNGVPVGIPRRPFRDVCASAKAGTRAHVEQD</sequence>
<protein>
    <submittedName>
        <fullName evidence="2">Uncharacterized protein</fullName>
    </submittedName>
</protein>
<evidence type="ECO:0000256" key="1">
    <source>
        <dbReference type="ARBA" id="ARBA00022679"/>
    </source>
</evidence>
<proteinExistence type="predicted"/>
<reference evidence="2" key="1">
    <citation type="submission" date="2020-11" db="EMBL/GenBank/DDBJ databases">
        <authorList>
            <person name="Tran Van P."/>
        </authorList>
    </citation>
    <scope>NUCLEOTIDE SEQUENCE</scope>
</reference>
<gene>
    <name evidence="2" type="ORF">DSTB1V02_LOCUS1190</name>
</gene>
<organism evidence="2">
    <name type="scientific">Darwinula stevensoni</name>
    <dbReference type="NCBI Taxonomy" id="69355"/>
    <lineage>
        <taxon>Eukaryota</taxon>
        <taxon>Metazoa</taxon>
        <taxon>Ecdysozoa</taxon>
        <taxon>Arthropoda</taxon>
        <taxon>Crustacea</taxon>
        <taxon>Oligostraca</taxon>
        <taxon>Ostracoda</taxon>
        <taxon>Podocopa</taxon>
        <taxon>Podocopida</taxon>
        <taxon>Darwinulocopina</taxon>
        <taxon>Darwinuloidea</taxon>
        <taxon>Darwinulidae</taxon>
        <taxon>Darwinula</taxon>
    </lineage>
</organism>
<dbReference type="SUPFAM" id="SSF53756">
    <property type="entry name" value="UDP-Glycosyltransferase/glycogen phosphorylase"/>
    <property type="match status" value="1"/>
</dbReference>
<dbReference type="AlphaFoldDB" id="A0A7R8X211"/>
<dbReference type="GO" id="GO:0008194">
    <property type="term" value="F:UDP-glycosyltransferase activity"/>
    <property type="evidence" value="ECO:0007669"/>
    <property type="project" value="InterPro"/>
</dbReference>
<accession>A0A7R8X211</accession>
<dbReference type="OrthoDB" id="5835829at2759"/>
<dbReference type="Proteomes" id="UP000677054">
    <property type="component" value="Unassembled WGS sequence"/>
</dbReference>